<organism evidence="1 2">
    <name type="scientific">Nibea albiflora</name>
    <name type="common">Yellow drum</name>
    <name type="synonym">Corvina albiflora</name>
    <dbReference type="NCBI Taxonomy" id="240163"/>
    <lineage>
        <taxon>Eukaryota</taxon>
        <taxon>Metazoa</taxon>
        <taxon>Chordata</taxon>
        <taxon>Craniata</taxon>
        <taxon>Vertebrata</taxon>
        <taxon>Euteleostomi</taxon>
        <taxon>Actinopterygii</taxon>
        <taxon>Neopterygii</taxon>
        <taxon>Teleostei</taxon>
        <taxon>Neoteleostei</taxon>
        <taxon>Acanthomorphata</taxon>
        <taxon>Eupercaria</taxon>
        <taxon>Sciaenidae</taxon>
        <taxon>Nibea</taxon>
    </lineage>
</organism>
<sequence>GKQFNLLLQVYRGNQYKTEHVSQLVNALSGEPCSAPSATL</sequence>
<proteinExistence type="predicted"/>
<evidence type="ECO:0000313" key="2">
    <source>
        <dbReference type="Proteomes" id="UP000805704"/>
    </source>
</evidence>
<dbReference type="Proteomes" id="UP000805704">
    <property type="component" value="Chromosome 15"/>
</dbReference>
<accession>A0ACB7F863</accession>
<protein>
    <submittedName>
        <fullName evidence="1">Uncharacterized protein</fullName>
    </submittedName>
</protein>
<gene>
    <name evidence="1" type="ORF">GBF38_009784</name>
</gene>
<evidence type="ECO:0000313" key="1">
    <source>
        <dbReference type="EMBL" id="KAG8010643.1"/>
    </source>
</evidence>
<name>A0ACB7F863_NIBAL</name>
<keyword evidence="2" id="KW-1185">Reference proteome</keyword>
<feature type="non-terminal residue" evidence="1">
    <location>
        <position position="1"/>
    </location>
</feature>
<dbReference type="EMBL" id="CM024803">
    <property type="protein sequence ID" value="KAG8010643.1"/>
    <property type="molecule type" value="Genomic_DNA"/>
</dbReference>
<comment type="caution">
    <text evidence="1">The sequence shown here is derived from an EMBL/GenBank/DDBJ whole genome shotgun (WGS) entry which is preliminary data.</text>
</comment>
<reference evidence="1" key="1">
    <citation type="submission" date="2020-04" db="EMBL/GenBank/DDBJ databases">
        <title>A chromosome-scale assembly and high-density genetic map of the yellow drum (Nibea albiflora) genome.</title>
        <authorList>
            <person name="Xu D."/>
            <person name="Zhang W."/>
            <person name="Chen R."/>
            <person name="Tan P."/>
            <person name="Wang L."/>
            <person name="Song H."/>
            <person name="Tian L."/>
            <person name="Zhu Q."/>
            <person name="Wang B."/>
        </authorList>
    </citation>
    <scope>NUCLEOTIDE SEQUENCE</scope>
    <source>
        <strain evidence="1">ZJHYS-2018</strain>
    </source>
</reference>